<evidence type="ECO:0000256" key="1">
    <source>
        <dbReference type="SAM" id="MobiDB-lite"/>
    </source>
</evidence>
<dbReference type="AlphaFoldDB" id="A0A9J6EBX0"/>
<comment type="caution">
    <text evidence="2">The sequence shown here is derived from an EMBL/GenBank/DDBJ whole genome shotgun (WGS) entry which is preliminary data.</text>
</comment>
<evidence type="ECO:0000313" key="3">
    <source>
        <dbReference type="Proteomes" id="UP000821866"/>
    </source>
</evidence>
<keyword evidence="3" id="KW-1185">Reference proteome</keyword>
<reference evidence="2" key="2">
    <citation type="submission" date="2021-09" db="EMBL/GenBank/DDBJ databases">
        <authorList>
            <person name="Jia N."/>
            <person name="Wang J."/>
            <person name="Shi W."/>
            <person name="Du L."/>
            <person name="Sun Y."/>
            <person name="Zhan W."/>
            <person name="Jiang J."/>
            <person name="Wang Q."/>
            <person name="Zhang B."/>
            <person name="Ji P."/>
            <person name="Sakyi L.B."/>
            <person name="Cui X."/>
            <person name="Yuan T."/>
            <person name="Jiang B."/>
            <person name="Yang W."/>
            <person name="Lam T.T.-Y."/>
            <person name="Chang Q."/>
            <person name="Ding S."/>
            <person name="Wang X."/>
            <person name="Zhu J."/>
            <person name="Ruan X."/>
            <person name="Zhao L."/>
            <person name="Wei J."/>
            <person name="Que T."/>
            <person name="Du C."/>
            <person name="Cheng J."/>
            <person name="Dai P."/>
            <person name="Han X."/>
            <person name="Huang E."/>
            <person name="Gao Y."/>
            <person name="Liu J."/>
            <person name="Shao H."/>
            <person name="Ye R."/>
            <person name="Li L."/>
            <person name="Wei W."/>
            <person name="Wang X."/>
            <person name="Wang C."/>
            <person name="Huo Q."/>
            <person name="Li W."/>
            <person name="Guo W."/>
            <person name="Chen H."/>
            <person name="Chen S."/>
            <person name="Zhou L."/>
            <person name="Zhou L."/>
            <person name="Ni X."/>
            <person name="Tian J."/>
            <person name="Zhou Y."/>
            <person name="Sheng Y."/>
            <person name="Liu T."/>
            <person name="Pan Y."/>
            <person name="Xia L."/>
            <person name="Li J."/>
            <person name="Zhao F."/>
            <person name="Cao W."/>
        </authorList>
    </citation>
    <scope>NUCLEOTIDE SEQUENCE</scope>
    <source>
        <strain evidence="2">Rmic-2018</strain>
        <tissue evidence="2">Larvae</tissue>
    </source>
</reference>
<proteinExistence type="predicted"/>
<organism evidence="2 3">
    <name type="scientific">Rhipicephalus microplus</name>
    <name type="common">Cattle tick</name>
    <name type="synonym">Boophilus microplus</name>
    <dbReference type="NCBI Taxonomy" id="6941"/>
    <lineage>
        <taxon>Eukaryota</taxon>
        <taxon>Metazoa</taxon>
        <taxon>Ecdysozoa</taxon>
        <taxon>Arthropoda</taxon>
        <taxon>Chelicerata</taxon>
        <taxon>Arachnida</taxon>
        <taxon>Acari</taxon>
        <taxon>Parasitiformes</taxon>
        <taxon>Ixodida</taxon>
        <taxon>Ixodoidea</taxon>
        <taxon>Ixodidae</taxon>
        <taxon>Rhipicephalinae</taxon>
        <taxon>Rhipicephalus</taxon>
        <taxon>Boophilus</taxon>
    </lineage>
</organism>
<evidence type="ECO:0000313" key="2">
    <source>
        <dbReference type="EMBL" id="KAH8031769.1"/>
    </source>
</evidence>
<name>A0A9J6EBX0_RHIMP</name>
<gene>
    <name evidence="2" type="ORF">HPB51_020840</name>
</gene>
<dbReference type="Proteomes" id="UP000821866">
    <property type="component" value="Chromosome 3"/>
</dbReference>
<reference evidence="2" key="1">
    <citation type="journal article" date="2020" name="Cell">
        <title>Large-Scale Comparative Analyses of Tick Genomes Elucidate Their Genetic Diversity and Vector Capacities.</title>
        <authorList>
            <consortium name="Tick Genome and Microbiome Consortium (TIGMIC)"/>
            <person name="Jia N."/>
            <person name="Wang J."/>
            <person name="Shi W."/>
            <person name="Du L."/>
            <person name="Sun Y."/>
            <person name="Zhan W."/>
            <person name="Jiang J.F."/>
            <person name="Wang Q."/>
            <person name="Zhang B."/>
            <person name="Ji P."/>
            <person name="Bell-Sakyi L."/>
            <person name="Cui X.M."/>
            <person name="Yuan T.T."/>
            <person name="Jiang B.G."/>
            <person name="Yang W.F."/>
            <person name="Lam T.T."/>
            <person name="Chang Q.C."/>
            <person name="Ding S.J."/>
            <person name="Wang X.J."/>
            <person name="Zhu J.G."/>
            <person name="Ruan X.D."/>
            <person name="Zhao L."/>
            <person name="Wei J.T."/>
            <person name="Ye R.Z."/>
            <person name="Que T.C."/>
            <person name="Du C.H."/>
            <person name="Zhou Y.H."/>
            <person name="Cheng J.X."/>
            <person name="Dai P.F."/>
            <person name="Guo W.B."/>
            <person name="Han X.H."/>
            <person name="Huang E.J."/>
            <person name="Li L.F."/>
            <person name="Wei W."/>
            <person name="Gao Y.C."/>
            <person name="Liu J.Z."/>
            <person name="Shao H.Z."/>
            <person name="Wang X."/>
            <person name="Wang C.C."/>
            <person name="Yang T.C."/>
            <person name="Huo Q.B."/>
            <person name="Li W."/>
            <person name="Chen H.Y."/>
            <person name="Chen S.E."/>
            <person name="Zhou L.G."/>
            <person name="Ni X.B."/>
            <person name="Tian J.H."/>
            <person name="Sheng Y."/>
            <person name="Liu T."/>
            <person name="Pan Y.S."/>
            <person name="Xia L.Y."/>
            <person name="Li J."/>
            <person name="Zhao F."/>
            <person name="Cao W.C."/>
        </authorList>
    </citation>
    <scope>NUCLEOTIDE SEQUENCE</scope>
    <source>
        <strain evidence="2">Rmic-2018</strain>
    </source>
</reference>
<protein>
    <submittedName>
        <fullName evidence="2">Uncharacterized protein</fullName>
    </submittedName>
</protein>
<dbReference type="EMBL" id="JABSTU010000005">
    <property type="protein sequence ID" value="KAH8031769.1"/>
    <property type="molecule type" value="Genomic_DNA"/>
</dbReference>
<accession>A0A9J6EBX0</accession>
<feature type="region of interest" description="Disordered" evidence="1">
    <location>
        <begin position="1"/>
        <end position="22"/>
    </location>
</feature>
<sequence length="113" mass="13694">MQHRVSKQNFNKKLQKKSPEVNRKIETHCSRLCEQEWEELSNTMDEYMSAGRTWKILKQLLDPASSKMAVRTKIAKWRHKYEDDPEALRDEIVRTHLTRPEGLEKEHRVYWRT</sequence>